<reference evidence="9" key="1">
    <citation type="submission" date="2017-06" db="EMBL/GenBank/DDBJ databases">
        <authorList>
            <person name="Varghese N."/>
            <person name="Submissions S."/>
        </authorList>
    </citation>
    <scope>NUCLEOTIDE SEQUENCE [LARGE SCALE GENOMIC DNA]</scope>
    <source>
        <strain evidence="9">ANC 5114</strain>
    </source>
</reference>
<dbReference type="Gene3D" id="3.60.130.10">
    <property type="entry name" value="Clavaminate synthase-like"/>
    <property type="match status" value="1"/>
</dbReference>
<evidence type="ECO:0000313" key="9">
    <source>
        <dbReference type="Proteomes" id="UP000243463"/>
    </source>
</evidence>
<organism evidence="8 9">
    <name type="scientific">Acinetobacter apis</name>
    <dbReference type="NCBI Taxonomy" id="1229165"/>
    <lineage>
        <taxon>Bacteria</taxon>
        <taxon>Pseudomonadati</taxon>
        <taxon>Pseudomonadota</taxon>
        <taxon>Gammaproteobacteria</taxon>
        <taxon>Moraxellales</taxon>
        <taxon>Moraxellaceae</taxon>
        <taxon>Acinetobacter</taxon>
    </lineage>
</organism>
<dbReference type="RefSeq" id="WP_088823069.1">
    <property type="nucleotide sequence ID" value="NZ_FZLN01000001.1"/>
</dbReference>
<dbReference type="InterPro" id="IPR042098">
    <property type="entry name" value="TauD-like_sf"/>
</dbReference>
<dbReference type="AlphaFoldDB" id="A0A217EEZ4"/>
<evidence type="ECO:0000256" key="1">
    <source>
        <dbReference type="ARBA" id="ARBA00001954"/>
    </source>
</evidence>
<sequence length="307" mass="34647">MSSVHHQIQDSTIIVTPLTQRVGAEIKGVHLSGNLSPEIFKVIYDALLEHKVIFFRGQNHLNQVEQEQFATLFGKPLSHPTVPVASNSKHIFELNSKHGGRANVWHTDITFIDRYPKLSILRAVIVPETGGDTTWANTETAYEELPVPLQALAEALKGIHSNDFDYGGFTPNANQEALDKYKNVFASTIYEAEHPVVRVHPDTGRKSLVLGQFLKRFVGLTNKESNKVFEIFQDHVTRPENTVRWKWQVGDIAIWDNRATQHLAVNDYLDAHRVMHRVTVEGEVPLSVHGERSQQIKPYTQQQAPAA</sequence>
<evidence type="ECO:0000256" key="5">
    <source>
        <dbReference type="ARBA" id="ARBA00023002"/>
    </source>
</evidence>
<dbReference type="PANTHER" id="PTHR30468:SF5">
    <property type="entry name" value="ALPHA-KETOGLUTARATE-DEPENDENT SULFATE ESTER DIOXYGENASE"/>
    <property type="match status" value="1"/>
</dbReference>
<dbReference type="InterPro" id="IPR051323">
    <property type="entry name" value="AtsK-like"/>
</dbReference>
<dbReference type="GO" id="GO:0046872">
    <property type="term" value="F:metal ion binding"/>
    <property type="evidence" value="ECO:0007669"/>
    <property type="project" value="UniProtKB-KW"/>
</dbReference>
<evidence type="ECO:0000259" key="7">
    <source>
        <dbReference type="Pfam" id="PF02668"/>
    </source>
</evidence>
<keyword evidence="4 8" id="KW-0223">Dioxygenase</keyword>
<proteinExistence type="inferred from homology"/>
<keyword evidence="6" id="KW-0408">Iron</keyword>
<dbReference type="Proteomes" id="UP000243463">
    <property type="component" value="Unassembled WGS sequence"/>
</dbReference>
<evidence type="ECO:0000256" key="6">
    <source>
        <dbReference type="ARBA" id="ARBA00023004"/>
    </source>
</evidence>
<feature type="domain" description="TauD/TfdA-like" evidence="7">
    <location>
        <begin position="15"/>
        <end position="279"/>
    </location>
</feature>
<evidence type="ECO:0000256" key="4">
    <source>
        <dbReference type="ARBA" id="ARBA00022964"/>
    </source>
</evidence>
<keyword evidence="5" id="KW-0560">Oxidoreductase</keyword>
<evidence type="ECO:0000313" key="8">
    <source>
        <dbReference type="EMBL" id="SNQ29068.1"/>
    </source>
</evidence>
<dbReference type="SUPFAM" id="SSF51197">
    <property type="entry name" value="Clavaminate synthase-like"/>
    <property type="match status" value="1"/>
</dbReference>
<evidence type="ECO:0000256" key="2">
    <source>
        <dbReference type="ARBA" id="ARBA00005896"/>
    </source>
</evidence>
<comment type="cofactor">
    <cofactor evidence="1">
        <name>Fe(2+)</name>
        <dbReference type="ChEBI" id="CHEBI:29033"/>
    </cofactor>
</comment>
<gene>
    <name evidence="8" type="ORF">SAMN05444584_1002</name>
</gene>
<dbReference type="GO" id="GO:0005737">
    <property type="term" value="C:cytoplasm"/>
    <property type="evidence" value="ECO:0007669"/>
    <property type="project" value="TreeGrafter"/>
</dbReference>
<dbReference type="EMBL" id="FZLN01000001">
    <property type="protein sequence ID" value="SNQ29068.1"/>
    <property type="molecule type" value="Genomic_DNA"/>
</dbReference>
<dbReference type="OrthoDB" id="581608at2"/>
<dbReference type="GO" id="GO:0016706">
    <property type="term" value="F:2-oxoglutarate-dependent dioxygenase activity"/>
    <property type="evidence" value="ECO:0007669"/>
    <property type="project" value="TreeGrafter"/>
</dbReference>
<dbReference type="FunFam" id="3.60.130.10:FF:000002">
    <property type="entry name" value="Alpha-ketoglutarate-dependent taurine dioxygenase"/>
    <property type="match status" value="1"/>
</dbReference>
<evidence type="ECO:0000256" key="3">
    <source>
        <dbReference type="ARBA" id="ARBA00022723"/>
    </source>
</evidence>
<keyword evidence="3" id="KW-0479">Metal-binding</keyword>
<comment type="similarity">
    <text evidence="2">Belongs to the TfdA dioxygenase family.</text>
</comment>
<keyword evidence="9" id="KW-1185">Reference proteome</keyword>
<accession>A0A217EEZ4</accession>
<protein>
    <submittedName>
        <fullName evidence="8">Taurine dioxygenase</fullName>
    </submittedName>
</protein>
<dbReference type="Pfam" id="PF02668">
    <property type="entry name" value="TauD"/>
    <property type="match status" value="1"/>
</dbReference>
<dbReference type="PANTHER" id="PTHR30468">
    <property type="entry name" value="ALPHA-KETOGLUTARATE-DEPENDENT SULFONATE DIOXYGENASE"/>
    <property type="match status" value="1"/>
</dbReference>
<name>A0A217EEZ4_9GAMM</name>
<dbReference type="InterPro" id="IPR003819">
    <property type="entry name" value="TauD/TfdA-like"/>
</dbReference>